<feature type="compositionally biased region" description="Polar residues" evidence="7">
    <location>
        <begin position="296"/>
        <end position="315"/>
    </location>
</feature>
<dbReference type="AlphaFoldDB" id="A0A7D9HAR0"/>
<feature type="compositionally biased region" description="Basic and acidic residues" evidence="7">
    <location>
        <begin position="214"/>
        <end position="242"/>
    </location>
</feature>
<comment type="similarity">
    <text evidence="3">Belongs to the WD repeat WDR91 family.</text>
</comment>
<dbReference type="SMART" id="SM00320">
    <property type="entry name" value="WD40"/>
    <property type="match status" value="4"/>
</dbReference>
<dbReference type="PANTHER" id="PTHR13083">
    <property type="entry name" value="WD REPEAT-CONTAINING PROTEIN 91"/>
    <property type="match status" value="1"/>
</dbReference>
<dbReference type="GO" id="GO:0031901">
    <property type="term" value="C:early endosome membrane"/>
    <property type="evidence" value="ECO:0007669"/>
    <property type="project" value="UniProtKB-SubCell"/>
</dbReference>
<feature type="coiled-coil region" evidence="6">
    <location>
        <begin position="185"/>
        <end position="212"/>
    </location>
</feature>
<evidence type="ECO:0000256" key="1">
    <source>
        <dbReference type="ARBA" id="ARBA00004220"/>
    </source>
</evidence>
<evidence type="ECO:0000256" key="4">
    <source>
        <dbReference type="ARBA" id="ARBA00021116"/>
    </source>
</evidence>
<reference evidence="9" key="1">
    <citation type="submission" date="2020-04" db="EMBL/GenBank/DDBJ databases">
        <authorList>
            <person name="Alioto T."/>
            <person name="Alioto T."/>
            <person name="Gomez Garrido J."/>
        </authorList>
    </citation>
    <scope>NUCLEOTIDE SEQUENCE</scope>
    <source>
        <strain evidence="9">A484AB</strain>
    </source>
</reference>
<protein>
    <recommendedName>
        <fullName evidence="4">WD repeat-containing protein 91</fullName>
    </recommendedName>
</protein>
<feature type="compositionally biased region" description="Basic and acidic residues" evidence="7">
    <location>
        <begin position="252"/>
        <end position="262"/>
    </location>
</feature>
<dbReference type="GO" id="GO:0051898">
    <property type="term" value="P:negative regulation of phosphatidylinositol 3-kinase/protein kinase B signal transduction"/>
    <property type="evidence" value="ECO:0007669"/>
    <property type="project" value="InterPro"/>
</dbReference>
<feature type="domain" description="ARMC9 CTLH-like" evidence="8">
    <location>
        <begin position="51"/>
        <end position="168"/>
    </location>
</feature>
<dbReference type="SMART" id="SM00667">
    <property type="entry name" value="LisH"/>
    <property type="match status" value="1"/>
</dbReference>
<evidence type="ECO:0000259" key="8">
    <source>
        <dbReference type="Pfam" id="PF23138"/>
    </source>
</evidence>
<comment type="caution">
    <text evidence="9">The sequence shown here is derived from an EMBL/GenBank/DDBJ whole genome shotgun (WGS) entry which is preliminary data.</text>
</comment>
<dbReference type="OrthoDB" id="193023at2759"/>
<dbReference type="PROSITE" id="PS50082">
    <property type="entry name" value="WD_REPEATS_2"/>
    <property type="match status" value="3"/>
</dbReference>
<dbReference type="PROSITE" id="PS50896">
    <property type="entry name" value="LISH"/>
    <property type="match status" value="1"/>
</dbReference>
<dbReference type="InterPro" id="IPR001680">
    <property type="entry name" value="WD40_rpt"/>
</dbReference>
<organism evidence="9 10">
    <name type="scientific">Paramuricea clavata</name>
    <name type="common">Red gorgonian</name>
    <name type="synonym">Violescent sea-whip</name>
    <dbReference type="NCBI Taxonomy" id="317549"/>
    <lineage>
        <taxon>Eukaryota</taxon>
        <taxon>Metazoa</taxon>
        <taxon>Cnidaria</taxon>
        <taxon>Anthozoa</taxon>
        <taxon>Octocorallia</taxon>
        <taxon>Malacalcyonacea</taxon>
        <taxon>Plexauridae</taxon>
        <taxon>Paramuricea</taxon>
    </lineage>
</organism>
<proteinExistence type="inferred from homology"/>
<dbReference type="InterPro" id="IPR015943">
    <property type="entry name" value="WD40/YVTN_repeat-like_dom_sf"/>
</dbReference>
<keyword evidence="10" id="KW-1185">Reference proteome</keyword>
<evidence type="ECO:0000256" key="2">
    <source>
        <dbReference type="ARBA" id="ARBA00004414"/>
    </source>
</evidence>
<evidence type="ECO:0000313" key="9">
    <source>
        <dbReference type="EMBL" id="CAB3979984.1"/>
    </source>
</evidence>
<dbReference type="Proteomes" id="UP001152795">
    <property type="component" value="Unassembled WGS sequence"/>
</dbReference>
<dbReference type="InterPro" id="IPR056327">
    <property type="entry name" value="ARMC9_CTLH-like_dom"/>
</dbReference>
<evidence type="ECO:0000256" key="3">
    <source>
        <dbReference type="ARBA" id="ARBA00006128"/>
    </source>
</evidence>
<feature type="compositionally biased region" description="Basic and acidic residues" evidence="7">
    <location>
        <begin position="316"/>
        <end position="327"/>
    </location>
</feature>
<dbReference type="GO" id="GO:0045022">
    <property type="term" value="P:early endosome to late endosome transport"/>
    <property type="evidence" value="ECO:0007669"/>
    <property type="project" value="InterPro"/>
</dbReference>
<dbReference type="Pfam" id="PF00400">
    <property type="entry name" value="WD40"/>
    <property type="match status" value="3"/>
</dbReference>
<dbReference type="GO" id="GO:0031902">
    <property type="term" value="C:late endosome membrane"/>
    <property type="evidence" value="ECO:0007669"/>
    <property type="project" value="UniProtKB-SubCell"/>
</dbReference>
<sequence length="760" mass="86407">MAAAVKALDEIIKEYLLFRGFTNTLKTFEAELKLDKDKSFRVNKIVEQFITFVQYYDLQGIREYWSYLKRRFFSRLDSVHLYNAHKLEKCLYRFYLVNAVQTSRPDKVTDFFEKMAPELQNQADWKEWFVLPFLKSPEQNPSLDMYFSSLWQETFPLSLHNFLNAIFQSMPLPRLLKFDAERIISEKLKQDNNHLHKKIVILQQELSILQENKEKKPAAKDVDPQPRPKSAVKETKAKEKETTFIQRRFRKNKDSQEKRKSQLLEQETTQTENSQTKTTEKTNNMEQENKDFDIPQLNTKSDSTLDSTQSSGTELESSKNSEEKKSDSQSLQNSSIQEYDANLSPIKADDFQSEIEFKEKRSQSLTSKITARRAPIRRAISNTSQNSYREMTNMSTNSDNTTLKESSEKPFLVLGEETFSEHRSSIVQCDFSPSGKMISSVDLDGIVKVWKHQPTLSTVATVMTKSSILCTEWASKTDKVLLLGTSNGKIRLYDTETKTTRCDLSTESNHSRIVSLACSPLGTSFVCSATVEPKSSMTMSSVFKHALHTDQDKNTSLLLWDLKTMKLERHLPLGGNITRINCIAYNHNGTLLVTGGADGVIRVYDNRSYDCLMSWSAHTGQVNSVQFSVDETSVFSLGRDNQFLQWSLRKMGLKTASIVAHDGMSGPRDHTVMTSSKAKPALFSRLFTFDCKGEHLLTCAPASGIIYKYNQSDNVLSQVFSIGESKSHVTSVDWNTAGDCITCLTGCLNGPICMTTLLKQ</sequence>
<dbReference type="PANTHER" id="PTHR13083:SF3">
    <property type="entry name" value="WD REPEAT-CONTAINING PROTEIN 91"/>
    <property type="match status" value="1"/>
</dbReference>
<feature type="region of interest" description="Disordered" evidence="7">
    <location>
        <begin position="214"/>
        <end position="345"/>
    </location>
</feature>
<dbReference type="SUPFAM" id="SSF50978">
    <property type="entry name" value="WD40 repeat-like"/>
    <property type="match status" value="1"/>
</dbReference>
<dbReference type="PROSITE" id="PS50294">
    <property type="entry name" value="WD_REPEATS_REGION"/>
    <property type="match status" value="2"/>
</dbReference>
<dbReference type="InterPro" id="IPR006594">
    <property type="entry name" value="LisH"/>
</dbReference>
<evidence type="ECO:0000256" key="5">
    <source>
        <dbReference type="ARBA" id="ARBA00022753"/>
    </source>
</evidence>
<dbReference type="Gene3D" id="2.130.10.10">
    <property type="entry name" value="YVTN repeat-like/Quinoprotein amine dehydrogenase"/>
    <property type="match status" value="2"/>
</dbReference>
<feature type="compositionally biased region" description="Low complexity" evidence="7">
    <location>
        <begin position="263"/>
        <end position="277"/>
    </location>
</feature>
<dbReference type="InterPro" id="IPR039724">
    <property type="entry name" value="WDR91"/>
</dbReference>
<dbReference type="GO" id="GO:0141039">
    <property type="term" value="F:phosphatidylinositol 3-kinase inhibitor activity"/>
    <property type="evidence" value="ECO:0007669"/>
    <property type="project" value="InterPro"/>
</dbReference>
<name>A0A7D9HAR0_PARCT</name>
<evidence type="ECO:0000313" key="10">
    <source>
        <dbReference type="Proteomes" id="UP001152795"/>
    </source>
</evidence>
<evidence type="ECO:0000256" key="6">
    <source>
        <dbReference type="SAM" id="Coils"/>
    </source>
</evidence>
<gene>
    <name evidence="9" type="ORF">PACLA_8A017524</name>
</gene>
<comment type="subcellular location">
    <subcellularLocation>
        <location evidence="1">Early endosome membrane</location>
        <topology evidence="1">Peripheral membrane protein</topology>
    </subcellularLocation>
    <subcellularLocation>
        <location evidence="2">Late endosome membrane</location>
    </subcellularLocation>
</comment>
<dbReference type="InterPro" id="IPR036322">
    <property type="entry name" value="WD40_repeat_dom_sf"/>
</dbReference>
<accession>A0A7D9HAR0</accession>
<keyword evidence="6" id="KW-0175">Coiled coil</keyword>
<keyword evidence="5" id="KW-0967">Endosome</keyword>
<dbReference type="Pfam" id="PF23138">
    <property type="entry name" value="CTLH_Armc9"/>
    <property type="match status" value="1"/>
</dbReference>
<dbReference type="EMBL" id="CACRXK020000246">
    <property type="protein sequence ID" value="CAB3979984.1"/>
    <property type="molecule type" value="Genomic_DNA"/>
</dbReference>
<evidence type="ECO:0000256" key="7">
    <source>
        <dbReference type="SAM" id="MobiDB-lite"/>
    </source>
</evidence>